<evidence type="ECO:0000313" key="3">
    <source>
        <dbReference type="Proteomes" id="UP000037035"/>
    </source>
</evidence>
<evidence type="ECO:0000259" key="1">
    <source>
        <dbReference type="Pfam" id="PF13358"/>
    </source>
</evidence>
<dbReference type="EMBL" id="LAVV01014573">
    <property type="protein sequence ID" value="KNZ44635.1"/>
    <property type="molecule type" value="Genomic_DNA"/>
</dbReference>
<feature type="domain" description="Tc1-like transposase DDE" evidence="1">
    <location>
        <begin position="48"/>
        <end position="89"/>
    </location>
</feature>
<dbReference type="AlphaFoldDB" id="A0A0L6UA18"/>
<sequence length="92" mass="10537">MNARGSLINLIGTISEGGMIYMPSRSLSSPVNYYHGKNQDSLWGGFERVKKLLKESTKKINIQFLPKYLPFLNPIELAFNIIKTQIKHKEIK</sequence>
<dbReference type="Gene3D" id="3.30.420.10">
    <property type="entry name" value="Ribonuclease H-like superfamily/Ribonuclease H"/>
    <property type="match status" value="1"/>
</dbReference>
<protein>
    <recommendedName>
        <fullName evidence="1">Tc1-like transposase DDE domain-containing protein</fullName>
    </recommendedName>
</protein>
<dbReference type="OrthoDB" id="2994945at2759"/>
<name>A0A0L6UA18_9BASI</name>
<evidence type="ECO:0000313" key="2">
    <source>
        <dbReference type="EMBL" id="KNZ44635.1"/>
    </source>
</evidence>
<dbReference type="Proteomes" id="UP000037035">
    <property type="component" value="Unassembled WGS sequence"/>
</dbReference>
<dbReference type="Pfam" id="PF13358">
    <property type="entry name" value="DDE_3"/>
    <property type="match status" value="1"/>
</dbReference>
<accession>A0A0L6UA18</accession>
<organism evidence="2 3">
    <name type="scientific">Puccinia sorghi</name>
    <dbReference type="NCBI Taxonomy" id="27349"/>
    <lineage>
        <taxon>Eukaryota</taxon>
        <taxon>Fungi</taxon>
        <taxon>Dikarya</taxon>
        <taxon>Basidiomycota</taxon>
        <taxon>Pucciniomycotina</taxon>
        <taxon>Pucciniomycetes</taxon>
        <taxon>Pucciniales</taxon>
        <taxon>Pucciniaceae</taxon>
        <taxon>Puccinia</taxon>
    </lineage>
</organism>
<comment type="caution">
    <text evidence="2">The sequence shown here is derived from an EMBL/GenBank/DDBJ whole genome shotgun (WGS) entry which is preliminary data.</text>
</comment>
<dbReference type="InterPro" id="IPR038717">
    <property type="entry name" value="Tc1-like_DDE_dom"/>
</dbReference>
<reference evidence="2 3" key="1">
    <citation type="submission" date="2015-08" db="EMBL/GenBank/DDBJ databases">
        <title>Next Generation Sequencing and Analysis of the Genome of Puccinia sorghi L Schw, the Causal Agent of Maize Common Rust.</title>
        <authorList>
            <person name="Rochi L."/>
            <person name="Burguener G."/>
            <person name="Darino M."/>
            <person name="Turjanski A."/>
            <person name="Kreff E."/>
            <person name="Dieguez M.J."/>
            <person name="Sacco F."/>
        </authorList>
    </citation>
    <scope>NUCLEOTIDE SEQUENCE [LARGE SCALE GENOMIC DNA]</scope>
    <source>
        <strain evidence="2 3">RO10H11247</strain>
    </source>
</reference>
<dbReference type="GO" id="GO:0003676">
    <property type="term" value="F:nucleic acid binding"/>
    <property type="evidence" value="ECO:0007669"/>
    <property type="project" value="InterPro"/>
</dbReference>
<proteinExistence type="predicted"/>
<keyword evidence="3" id="KW-1185">Reference proteome</keyword>
<gene>
    <name evidence="2" type="ORF">VP01_8972g1</name>
</gene>
<dbReference type="InterPro" id="IPR036397">
    <property type="entry name" value="RNaseH_sf"/>
</dbReference>
<dbReference type="VEuPathDB" id="FungiDB:VP01_8972g1"/>